<dbReference type="Gene3D" id="1.10.150.20">
    <property type="entry name" value="5' to 3' exonuclease, C-terminal subdomain"/>
    <property type="match status" value="1"/>
</dbReference>
<dbReference type="RefSeq" id="WP_304376510.1">
    <property type="nucleotide sequence ID" value="NZ_JAUOZU010000007.1"/>
</dbReference>
<dbReference type="PANTHER" id="PTHR36121:SF1">
    <property type="entry name" value="PROTEIN SXY"/>
    <property type="match status" value="1"/>
</dbReference>
<organism evidence="2 3">
    <name type="scientific">Rhizobium alvei</name>
    <dbReference type="NCBI Taxonomy" id="1132659"/>
    <lineage>
        <taxon>Bacteria</taxon>
        <taxon>Pseudomonadati</taxon>
        <taxon>Pseudomonadota</taxon>
        <taxon>Alphaproteobacteria</taxon>
        <taxon>Hyphomicrobiales</taxon>
        <taxon>Rhizobiaceae</taxon>
        <taxon>Rhizobium/Agrobacterium group</taxon>
        <taxon>Rhizobium</taxon>
    </lineage>
</organism>
<feature type="domain" description="TfoX C-terminal" evidence="1">
    <location>
        <begin position="7"/>
        <end position="81"/>
    </location>
</feature>
<accession>A0ABT8YLR4</accession>
<dbReference type="InterPro" id="IPR007077">
    <property type="entry name" value="TfoX_C"/>
</dbReference>
<evidence type="ECO:0000313" key="2">
    <source>
        <dbReference type="EMBL" id="MDO6964608.1"/>
    </source>
</evidence>
<protein>
    <submittedName>
        <fullName evidence="2">TfoX/Sxy family protein</fullName>
    </submittedName>
</protein>
<evidence type="ECO:0000259" key="1">
    <source>
        <dbReference type="Pfam" id="PF04994"/>
    </source>
</evidence>
<dbReference type="InterPro" id="IPR047525">
    <property type="entry name" value="TfoX-like"/>
</dbReference>
<evidence type="ECO:0000313" key="3">
    <source>
        <dbReference type="Proteomes" id="UP001174932"/>
    </source>
</evidence>
<dbReference type="EMBL" id="JAUOZU010000007">
    <property type="protein sequence ID" value="MDO6964608.1"/>
    <property type="molecule type" value="Genomic_DNA"/>
</dbReference>
<sequence>MPEPDDRLRNLGPKSRAWLAEIGITDIDALREIGAVEAYARLRFQFGRSISRNMLHALAGAIADQDWRLLSAEHKAELDAAVAQRLAGA</sequence>
<name>A0ABT8YLR4_9HYPH</name>
<gene>
    <name evidence="2" type="ORF">Q4481_11630</name>
</gene>
<dbReference type="Proteomes" id="UP001174932">
    <property type="component" value="Unassembled WGS sequence"/>
</dbReference>
<reference evidence="2" key="1">
    <citation type="journal article" date="2015" name="Int. J. Syst. Evol. Microbiol.">
        <title>Rhizobium alvei sp. nov., isolated from a freshwater river.</title>
        <authorList>
            <person name="Sheu S.Y."/>
            <person name="Huang H.W."/>
            <person name="Young C.C."/>
            <person name="Chen W.M."/>
        </authorList>
    </citation>
    <scope>NUCLEOTIDE SEQUENCE</scope>
    <source>
        <strain evidence="2">TNR-22</strain>
    </source>
</reference>
<dbReference type="PANTHER" id="PTHR36121">
    <property type="entry name" value="PROTEIN SXY"/>
    <property type="match status" value="1"/>
</dbReference>
<dbReference type="Pfam" id="PF04994">
    <property type="entry name" value="TfoX_C"/>
    <property type="match status" value="1"/>
</dbReference>
<comment type="caution">
    <text evidence="2">The sequence shown here is derived from an EMBL/GenBank/DDBJ whole genome shotgun (WGS) entry which is preliminary data.</text>
</comment>
<reference evidence="2" key="2">
    <citation type="submission" date="2023-07" db="EMBL/GenBank/DDBJ databases">
        <authorList>
            <person name="Shen H."/>
        </authorList>
    </citation>
    <scope>NUCLEOTIDE SEQUENCE</scope>
    <source>
        <strain evidence="2">TNR-22</strain>
    </source>
</reference>
<proteinExistence type="predicted"/>
<keyword evidence="3" id="KW-1185">Reference proteome</keyword>